<accession>A0A1M7KL46</accession>
<dbReference type="PROSITE" id="PS50005">
    <property type="entry name" value="TPR"/>
    <property type="match status" value="2"/>
</dbReference>
<dbReference type="SUPFAM" id="SSF55073">
    <property type="entry name" value="Nucleotide cyclase"/>
    <property type="match status" value="1"/>
</dbReference>
<dbReference type="PANTHER" id="PTHR43081">
    <property type="entry name" value="ADENYLATE CYCLASE, TERMINAL-DIFFERENTIATION SPECIFIC-RELATED"/>
    <property type="match status" value="1"/>
</dbReference>
<dbReference type="GO" id="GO:0035556">
    <property type="term" value="P:intracellular signal transduction"/>
    <property type="evidence" value="ECO:0007669"/>
    <property type="project" value="InterPro"/>
</dbReference>
<dbReference type="Gene3D" id="3.40.50.10070">
    <property type="entry name" value="TolB, N-terminal domain"/>
    <property type="match status" value="1"/>
</dbReference>
<dbReference type="Pfam" id="PF13181">
    <property type="entry name" value="TPR_8"/>
    <property type="match status" value="2"/>
</dbReference>
<proteinExistence type="predicted"/>
<dbReference type="PROSITE" id="PS50125">
    <property type="entry name" value="GUANYLATE_CYCLASE_2"/>
    <property type="match status" value="1"/>
</dbReference>
<feature type="domain" description="Guanylate cyclase" evidence="2">
    <location>
        <begin position="27"/>
        <end position="142"/>
    </location>
</feature>
<dbReference type="InterPro" id="IPR001054">
    <property type="entry name" value="A/G_cyclase"/>
</dbReference>
<dbReference type="InterPro" id="IPR019734">
    <property type="entry name" value="TPR_rpt"/>
</dbReference>
<dbReference type="SUPFAM" id="SSF48452">
    <property type="entry name" value="TPR-like"/>
    <property type="match status" value="1"/>
</dbReference>
<reference evidence="3 4" key="1">
    <citation type="submission" date="2016-10" db="EMBL/GenBank/DDBJ databases">
        <authorList>
            <person name="de Groot N.N."/>
        </authorList>
    </citation>
    <scope>NUCLEOTIDE SEQUENCE [LARGE SCALE GENOMIC DNA]</scope>
    <source>
        <strain evidence="3 4">GAS522</strain>
    </source>
</reference>
<dbReference type="Pfam" id="PF00211">
    <property type="entry name" value="Guanylate_cyc"/>
    <property type="match status" value="1"/>
</dbReference>
<dbReference type="PANTHER" id="PTHR43081:SF19">
    <property type="entry name" value="PH-SENSITIVE ADENYLATE CYCLASE RV1264"/>
    <property type="match status" value="1"/>
</dbReference>
<dbReference type="CDD" id="cd07302">
    <property type="entry name" value="CHD"/>
    <property type="match status" value="1"/>
</dbReference>
<feature type="repeat" description="TPR" evidence="1">
    <location>
        <begin position="535"/>
        <end position="568"/>
    </location>
</feature>
<dbReference type="InterPro" id="IPR029787">
    <property type="entry name" value="Nucleotide_cyclase"/>
</dbReference>
<name>A0A1M7KL46_9BRAD</name>
<dbReference type="Gene3D" id="3.30.70.1230">
    <property type="entry name" value="Nucleotide cyclase"/>
    <property type="match status" value="1"/>
</dbReference>
<evidence type="ECO:0000259" key="2">
    <source>
        <dbReference type="PROSITE" id="PS50125"/>
    </source>
</evidence>
<gene>
    <name evidence="3" type="ORF">SAMN05444171_0364</name>
</gene>
<feature type="repeat" description="TPR" evidence="1">
    <location>
        <begin position="464"/>
        <end position="497"/>
    </location>
</feature>
<organism evidence="3 4">
    <name type="scientific">Bradyrhizobium lablabi</name>
    <dbReference type="NCBI Taxonomy" id="722472"/>
    <lineage>
        <taxon>Bacteria</taxon>
        <taxon>Pseudomonadati</taxon>
        <taxon>Pseudomonadota</taxon>
        <taxon>Alphaproteobacteria</taxon>
        <taxon>Hyphomicrobiales</taxon>
        <taxon>Nitrobacteraceae</taxon>
        <taxon>Bradyrhizobium</taxon>
    </lineage>
</organism>
<dbReference type="InterPro" id="IPR011990">
    <property type="entry name" value="TPR-like_helical_dom_sf"/>
</dbReference>
<dbReference type="EMBL" id="FNTI01000001">
    <property type="protein sequence ID" value="SEB97560.1"/>
    <property type="molecule type" value="Genomic_DNA"/>
</dbReference>
<dbReference type="GO" id="GO:0004016">
    <property type="term" value="F:adenylate cyclase activity"/>
    <property type="evidence" value="ECO:0007669"/>
    <property type="project" value="UniProtKB-ARBA"/>
</dbReference>
<evidence type="ECO:0000256" key="1">
    <source>
        <dbReference type="PROSITE-ProRule" id="PRU00339"/>
    </source>
</evidence>
<dbReference type="Gene3D" id="1.25.40.10">
    <property type="entry name" value="Tetratricopeptide repeat domain"/>
    <property type="match status" value="2"/>
</dbReference>
<dbReference type="Proteomes" id="UP000183208">
    <property type="component" value="Unassembled WGS sequence"/>
</dbReference>
<sequence length="639" mass="70324">MAIELVTARTAPTAIEPVAAQRRRLMAVMLADVVGYSRMMSRSEDETHARFAGHARELIDPTVDKYNGHLVRSMGDGLLVEFSSAVDAVRCALDIQRGLAARQVNEKEKDRIRLRIGINTGDVLVDQRDLYGNSVNIAARLEALASPGTVCVSQSIYDQTRALPQFFFADRGERRVKNIPYPVHVYEVAYERIRVSFLHWIAARWSGMAITASIGAIAVASIASVLMFRELHGTVARTNRIVVLPFKNFDGNRGDGYLADAITDDLTNELSRLQRAWVISSGTAFTYKDKQNDPRQIGRELRVRYALEGSVRRTGPLVQVNAQLIDTESGTNLWANSFAYETGSLLDLQDKLMSRIAASLNDEVIRTGVRHEVGTLAADHNPLDERMRAMAANTGFQTAEKSLEARRHAEAGLMADPDNARLLGLIATKLTSDVLNGWNDAGNAEVERADAAARKAIGLDPNVQSAHFALGWVHRLRGNHQAALDAFRQAIKINPNFASAYAQAGNEMVFLGDPKGAIALAEKACELSPKDMSYTVFLWVKGRAYFAIGDYEKAAEALGASVRARPNLWFTHAWLIAALALTNRNAEAKQAIDEFKEAHNSRSDLASITKYYSEDQYQNPTAQKAVAQLLSGLRKAGVN</sequence>
<evidence type="ECO:0000313" key="4">
    <source>
        <dbReference type="Proteomes" id="UP000183208"/>
    </source>
</evidence>
<dbReference type="SMART" id="SM00044">
    <property type="entry name" value="CYCc"/>
    <property type="match status" value="1"/>
</dbReference>
<protein>
    <submittedName>
        <fullName evidence="3">Adenylate cyclase, class 3</fullName>
    </submittedName>
</protein>
<dbReference type="InterPro" id="IPR050697">
    <property type="entry name" value="Adenylyl/Guanylyl_Cyclase_3/4"/>
</dbReference>
<dbReference type="SMART" id="SM00028">
    <property type="entry name" value="TPR"/>
    <property type="match status" value="3"/>
</dbReference>
<dbReference type="OrthoDB" id="8175375at2"/>
<dbReference type="RefSeq" id="WP_079587419.1">
    <property type="nucleotide sequence ID" value="NZ_FNTI01000001.1"/>
</dbReference>
<keyword evidence="1" id="KW-0802">TPR repeat</keyword>
<dbReference type="Pfam" id="PF00515">
    <property type="entry name" value="TPR_1"/>
    <property type="match status" value="1"/>
</dbReference>
<dbReference type="AlphaFoldDB" id="A0A1M7KL46"/>
<evidence type="ECO:0000313" key="3">
    <source>
        <dbReference type="EMBL" id="SEB97560.1"/>
    </source>
</evidence>
<dbReference type="GO" id="GO:0006171">
    <property type="term" value="P:cAMP biosynthetic process"/>
    <property type="evidence" value="ECO:0007669"/>
    <property type="project" value="TreeGrafter"/>
</dbReference>